<evidence type="ECO:0000313" key="1">
    <source>
        <dbReference type="EMBL" id="KAE9524921.1"/>
    </source>
</evidence>
<dbReference type="EMBL" id="VYZN01000065">
    <property type="protein sequence ID" value="KAE9524921.1"/>
    <property type="molecule type" value="Genomic_DNA"/>
</dbReference>
<sequence>MSEEVVFDSNADGCVSCHRFEYDGIEFQVILVFEDKFFSVNRVLNTHGVLMESMINIKSFVSRVLAAMLQFEISCIKYAPITSVDVESLFSMYTIILPDNRVKFTTANQASTVVKHKCITSVLSLLVCVGLLNYLQIFMITNLPLHYYLNSFIYSLKSTIRTAINITLPPSPIESLEPSLYNI</sequence>
<keyword evidence="2" id="KW-1185">Reference proteome</keyword>
<evidence type="ECO:0000313" key="2">
    <source>
        <dbReference type="Proteomes" id="UP000475862"/>
    </source>
</evidence>
<organism evidence="1 2">
    <name type="scientific">Aphis glycines</name>
    <name type="common">Soybean aphid</name>
    <dbReference type="NCBI Taxonomy" id="307491"/>
    <lineage>
        <taxon>Eukaryota</taxon>
        <taxon>Metazoa</taxon>
        <taxon>Ecdysozoa</taxon>
        <taxon>Arthropoda</taxon>
        <taxon>Hexapoda</taxon>
        <taxon>Insecta</taxon>
        <taxon>Pterygota</taxon>
        <taxon>Neoptera</taxon>
        <taxon>Paraneoptera</taxon>
        <taxon>Hemiptera</taxon>
        <taxon>Sternorrhyncha</taxon>
        <taxon>Aphidomorpha</taxon>
        <taxon>Aphidoidea</taxon>
        <taxon>Aphididae</taxon>
        <taxon>Aphidini</taxon>
        <taxon>Aphis</taxon>
        <taxon>Aphis</taxon>
    </lineage>
</organism>
<dbReference type="AlphaFoldDB" id="A0A6G0T4T2"/>
<proteinExistence type="predicted"/>
<dbReference type="Proteomes" id="UP000475862">
    <property type="component" value="Unassembled WGS sequence"/>
</dbReference>
<gene>
    <name evidence="1" type="ORF">AGLY_014971</name>
</gene>
<comment type="caution">
    <text evidence="1">The sequence shown here is derived from an EMBL/GenBank/DDBJ whole genome shotgun (WGS) entry which is preliminary data.</text>
</comment>
<name>A0A6G0T4T2_APHGL</name>
<dbReference type="OrthoDB" id="6596666at2759"/>
<accession>A0A6G0T4T2</accession>
<protein>
    <submittedName>
        <fullName evidence="1">Uncharacterized protein</fullName>
    </submittedName>
</protein>
<reference evidence="1 2" key="1">
    <citation type="submission" date="2019-08" db="EMBL/GenBank/DDBJ databases">
        <title>The genome of the soybean aphid Biotype 1, its phylome, world population structure and adaptation to the North American continent.</title>
        <authorList>
            <person name="Giordano R."/>
            <person name="Donthu R.K."/>
            <person name="Hernandez A.G."/>
            <person name="Wright C.L."/>
            <person name="Zimin A.V."/>
        </authorList>
    </citation>
    <scope>NUCLEOTIDE SEQUENCE [LARGE SCALE GENOMIC DNA]</scope>
    <source>
        <tissue evidence="1">Whole aphids</tissue>
    </source>
</reference>